<protein>
    <recommendedName>
        <fullName evidence="1">SGNH hydrolase-type esterase domain-containing protein</fullName>
    </recommendedName>
</protein>
<comment type="caution">
    <text evidence="2">The sequence shown here is derived from an EMBL/GenBank/DDBJ whole genome shotgun (WGS) entry which is preliminary data.</text>
</comment>
<sequence length="272" mass="30214">MTKRLILVLGLSLIAAIMVQLYPMAKIMLVEESPEPIVVTDENILSQLKKNVQDKEELNYLVLGDSVARGIGSKGPDQGYGSLVVKSLNKERIPLKLVNKGVTGQTSKKLAESITTPDIREKVKSADLISLTIGGNDLIKVALENQNPVSVLSGFEGIQKGYEQNLTRILHRIRKLNPDAPILMTALYNPISPEEPYYGISHSLLKKWNIQMKQVAHDFPLTHVIDVDQRLRAANGEWLSDQIHPNNKGYRVIAEGILAEIRGNRHTSAKMN</sequence>
<keyword evidence="3" id="KW-1185">Reference proteome</keyword>
<dbReference type="Gene3D" id="3.40.50.1110">
    <property type="entry name" value="SGNH hydrolase"/>
    <property type="match status" value="1"/>
</dbReference>
<dbReference type="InterPro" id="IPR036514">
    <property type="entry name" value="SGNH_hydro_sf"/>
</dbReference>
<dbReference type="PANTHER" id="PTHR30383">
    <property type="entry name" value="THIOESTERASE 1/PROTEASE 1/LYSOPHOSPHOLIPASE L1"/>
    <property type="match status" value="1"/>
</dbReference>
<dbReference type="EMBL" id="NOWF01000005">
    <property type="protein sequence ID" value="OYD07693.1"/>
    <property type="molecule type" value="Genomic_DNA"/>
</dbReference>
<proteinExistence type="predicted"/>
<evidence type="ECO:0000259" key="1">
    <source>
        <dbReference type="Pfam" id="PF13472"/>
    </source>
</evidence>
<feature type="domain" description="SGNH hydrolase-type esterase" evidence="1">
    <location>
        <begin position="62"/>
        <end position="252"/>
    </location>
</feature>
<dbReference type="InterPro" id="IPR013830">
    <property type="entry name" value="SGNH_hydro"/>
</dbReference>
<reference evidence="2 3" key="1">
    <citation type="submission" date="2017-07" db="EMBL/GenBank/DDBJ databases">
        <title>The genome sequence of Paludifilum halophilum highlights mechanisms for microbial adaptation to high salt environemnts.</title>
        <authorList>
            <person name="Belbahri L."/>
        </authorList>
    </citation>
    <scope>NUCLEOTIDE SEQUENCE [LARGE SCALE GENOMIC DNA]</scope>
    <source>
        <strain evidence="2 3">DSM 102817</strain>
    </source>
</reference>
<dbReference type="GO" id="GO:0004622">
    <property type="term" value="F:phosphatidylcholine lysophospholipase activity"/>
    <property type="evidence" value="ECO:0007669"/>
    <property type="project" value="TreeGrafter"/>
</dbReference>
<name>A0A235B5W7_9BACL</name>
<dbReference type="OrthoDB" id="2987164at2"/>
<gene>
    <name evidence="2" type="ORF">CHM34_09455</name>
</gene>
<dbReference type="RefSeq" id="WP_094264364.1">
    <property type="nucleotide sequence ID" value="NZ_NOWF01000005.1"/>
</dbReference>
<dbReference type="Pfam" id="PF13472">
    <property type="entry name" value="Lipase_GDSL_2"/>
    <property type="match status" value="1"/>
</dbReference>
<dbReference type="PANTHER" id="PTHR30383:SF27">
    <property type="entry name" value="SPORE GERMINATION LIPASE LIPC"/>
    <property type="match status" value="1"/>
</dbReference>
<dbReference type="AlphaFoldDB" id="A0A235B5W7"/>
<dbReference type="SUPFAM" id="SSF52266">
    <property type="entry name" value="SGNH hydrolase"/>
    <property type="match status" value="1"/>
</dbReference>
<dbReference type="Proteomes" id="UP000215459">
    <property type="component" value="Unassembled WGS sequence"/>
</dbReference>
<organism evidence="2 3">
    <name type="scientific">Paludifilum halophilum</name>
    <dbReference type="NCBI Taxonomy" id="1642702"/>
    <lineage>
        <taxon>Bacteria</taxon>
        <taxon>Bacillati</taxon>
        <taxon>Bacillota</taxon>
        <taxon>Bacilli</taxon>
        <taxon>Bacillales</taxon>
        <taxon>Thermoactinomycetaceae</taxon>
        <taxon>Paludifilum</taxon>
    </lineage>
</organism>
<evidence type="ECO:0000313" key="2">
    <source>
        <dbReference type="EMBL" id="OYD07693.1"/>
    </source>
</evidence>
<evidence type="ECO:0000313" key="3">
    <source>
        <dbReference type="Proteomes" id="UP000215459"/>
    </source>
</evidence>
<accession>A0A235B5W7</accession>
<dbReference type="InterPro" id="IPR051532">
    <property type="entry name" value="Ester_Hydrolysis_Enzymes"/>
</dbReference>